<dbReference type="PANTHER" id="PTHR43172:SF2">
    <property type="entry name" value="ADENYLOSUCCINATE LYASE C-TERMINAL DOMAIN-CONTAINING PROTEIN"/>
    <property type="match status" value="1"/>
</dbReference>
<dbReference type="Proteomes" id="UP000297245">
    <property type="component" value="Unassembled WGS sequence"/>
</dbReference>
<dbReference type="SUPFAM" id="SSF48557">
    <property type="entry name" value="L-aspartase-like"/>
    <property type="match status" value="1"/>
</dbReference>
<dbReference type="InterPro" id="IPR008948">
    <property type="entry name" value="L-Aspartase-like"/>
</dbReference>
<dbReference type="Gene3D" id="1.10.275.10">
    <property type="entry name" value="Fumarase/aspartase (N-terminal domain)"/>
    <property type="match status" value="1"/>
</dbReference>
<proteinExistence type="predicted"/>
<protein>
    <submittedName>
        <fullName evidence="1">Uncharacterized protein</fullName>
    </submittedName>
</protein>
<accession>A0A4S8MQ04</accession>
<dbReference type="EMBL" id="ML179051">
    <property type="protein sequence ID" value="THV05103.1"/>
    <property type="molecule type" value="Genomic_DNA"/>
</dbReference>
<organism evidence="1 2">
    <name type="scientific">Dendrothele bispora (strain CBS 962.96)</name>
    <dbReference type="NCBI Taxonomy" id="1314807"/>
    <lineage>
        <taxon>Eukaryota</taxon>
        <taxon>Fungi</taxon>
        <taxon>Dikarya</taxon>
        <taxon>Basidiomycota</taxon>
        <taxon>Agaricomycotina</taxon>
        <taxon>Agaricomycetes</taxon>
        <taxon>Agaricomycetidae</taxon>
        <taxon>Agaricales</taxon>
        <taxon>Agaricales incertae sedis</taxon>
        <taxon>Dendrothele</taxon>
    </lineage>
</organism>
<dbReference type="PANTHER" id="PTHR43172">
    <property type="entry name" value="ADENYLOSUCCINATE LYASE"/>
    <property type="match status" value="1"/>
</dbReference>
<name>A0A4S8MQ04_DENBC</name>
<evidence type="ECO:0000313" key="1">
    <source>
        <dbReference type="EMBL" id="THV05103.1"/>
    </source>
</evidence>
<dbReference type="OrthoDB" id="406045at2759"/>
<gene>
    <name evidence="1" type="ORF">K435DRAFT_897327</name>
</gene>
<keyword evidence="2" id="KW-1185">Reference proteome</keyword>
<sequence length="195" mass="21805">MTTVTDSEIFKNIFSTPESSAIWSDRTRTAYYLQFESALAVAEARVGIIPQEAATLIEEKCSSADLIDMKELREETEKIGYPVLGVVKQIVRMVNDVKPGLGEWTHWGQRLRRSGSEYGQDVTDTATILQLRDSCNLFWGQIASSMITWMTFGFNMARASQATFERSTCQRDFSDITSRLYVLEFGGAAGTLATV</sequence>
<dbReference type="GO" id="GO:0003824">
    <property type="term" value="F:catalytic activity"/>
    <property type="evidence" value="ECO:0007669"/>
    <property type="project" value="InterPro"/>
</dbReference>
<dbReference type="AlphaFoldDB" id="A0A4S8MQ04"/>
<evidence type="ECO:0000313" key="2">
    <source>
        <dbReference type="Proteomes" id="UP000297245"/>
    </source>
</evidence>
<dbReference type="InterPro" id="IPR024083">
    <property type="entry name" value="Fumarase/histidase_N"/>
</dbReference>
<reference evidence="1 2" key="1">
    <citation type="journal article" date="2019" name="Nat. Ecol. Evol.">
        <title>Megaphylogeny resolves global patterns of mushroom evolution.</title>
        <authorList>
            <person name="Varga T."/>
            <person name="Krizsan K."/>
            <person name="Foldi C."/>
            <person name="Dima B."/>
            <person name="Sanchez-Garcia M."/>
            <person name="Sanchez-Ramirez S."/>
            <person name="Szollosi G.J."/>
            <person name="Szarkandi J.G."/>
            <person name="Papp V."/>
            <person name="Albert L."/>
            <person name="Andreopoulos W."/>
            <person name="Angelini C."/>
            <person name="Antonin V."/>
            <person name="Barry K.W."/>
            <person name="Bougher N.L."/>
            <person name="Buchanan P."/>
            <person name="Buyck B."/>
            <person name="Bense V."/>
            <person name="Catcheside P."/>
            <person name="Chovatia M."/>
            <person name="Cooper J."/>
            <person name="Damon W."/>
            <person name="Desjardin D."/>
            <person name="Finy P."/>
            <person name="Geml J."/>
            <person name="Haridas S."/>
            <person name="Hughes K."/>
            <person name="Justo A."/>
            <person name="Karasinski D."/>
            <person name="Kautmanova I."/>
            <person name="Kiss B."/>
            <person name="Kocsube S."/>
            <person name="Kotiranta H."/>
            <person name="LaButti K.M."/>
            <person name="Lechner B.E."/>
            <person name="Liimatainen K."/>
            <person name="Lipzen A."/>
            <person name="Lukacs Z."/>
            <person name="Mihaltcheva S."/>
            <person name="Morgado L.N."/>
            <person name="Niskanen T."/>
            <person name="Noordeloos M.E."/>
            <person name="Ohm R.A."/>
            <person name="Ortiz-Santana B."/>
            <person name="Ovrebo C."/>
            <person name="Racz N."/>
            <person name="Riley R."/>
            <person name="Savchenko A."/>
            <person name="Shiryaev A."/>
            <person name="Soop K."/>
            <person name="Spirin V."/>
            <person name="Szebenyi C."/>
            <person name="Tomsovsky M."/>
            <person name="Tulloss R.E."/>
            <person name="Uehling J."/>
            <person name="Grigoriev I.V."/>
            <person name="Vagvolgyi C."/>
            <person name="Papp T."/>
            <person name="Martin F.M."/>
            <person name="Miettinen O."/>
            <person name="Hibbett D.S."/>
            <person name="Nagy L.G."/>
        </authorList>
    </citation>
    <scope>NUCLEOTIDE SEQUENCE [LARGE SCALE GENOMIC DNA]</scope>
    <source>
        <strain evidence="1 2">CBS 962.96</strain>
    </source>
</reference>